<evidence type="ECO:0000313" key="6">
    <source>
        <dbReference type="Proteomes" id="UP000824782"/>
    </source>
</evidence>
<name>A0AAV6ZYR3_ENGPU</name>
<feature type="domain" description="UPAR/Ly6" evidence="4">
    <location>
        <begin position="21"/>
        <end position="104"/>
    </location>
</feature>
<feature type="signal peptide" evidence="3">
    <location>
        <begin position="1"/>
        <end position="20"/>
    </location>
</feature>
<gene>
    <name evidence="5" type="ORF">GDO81_004139</name>
</gene>
<dbReference type="Proteomes" id="UP000824782">
    <property type="component" value="Unassembled WGS sequence"/>
</dbReference>
<protein>
    <recommendedName>
        <fullName evidence="4">UPAR/Ly6 domain-containing protein</fullName>
    </recommendedName>
</protein>
<keyword evidence="2" id="KW-1015">Disulfide bond</keyword>
<dbReference type="SMART" id="SM00134">
    <property type="entry name" value="LU"/>
    <property type="match status" value="1"/>
</dbReference>
<evidence type="ECO:0000256" key="2">
    <source>
        <dbReference type="ARBA" id="ARBA00023157"/>
    </source>
</evidence>
<dbReference type="InterPro" id="IPR016054">
    <property type="entry name" value="LY6_UPA_recep-like"/>
</dbReference>
<dbReference type="InterPro" id="IPR045860">
    <property type="entry name" value="Snake_toxin-like_sf"/>
</dbReference>
<proteinExistence type="predicted"/>
<dbReference type="Gene3D" id="2.10.60.10">
    <property type="entry name" value="CD59"/>
    <property type="match status" value="1"/>
</dbReference>
<dbReference type="SUPFAM" id="SSF57302">
    <property type="entry name" value="Snake toxin-like"/>
    <property type="match status" value="1"/>
</dbReference>
<evidence type="ECO:0000313" key="5">
    <source>
        <dbReference type="EMBL" id="KAG8551498.1"/>
    </source>
</evidence>
<dbReference type="GO" id="GO:0098552">
    <property type="term" value="C:side of membrane"/>
    <property type="evidence" value="ECO:0007669"/>
    <property type="project" value="UniProtKB-KW"/>
</dbReference>
<keyword evidence="6" id="KW-1185">Reference proteome</keyword>
<dbReference type="PANTHER" id="PTHR10036:SF18">
    <property type="entry name" value="LYMPHOCYTE ANTIGEN 6 FAMILY MEMBER PGE"/>
    <property type="match status" value="1"/>
</dbReference>
<sequence length="124" mass="13293">MWLVHTLLLLALLRIQEGSGLQCFSCVGSNDEECNRQGAQQCPRDSDACAIMRGQSGGVMKSCSYKSFCDRALREGSKASGVSVRCCFSNNCNSSSQGSSSHIAASYIRILLALTLGFCILIIS</sequence>
<reference evidence="5" key="1">
    <citation type="thesis" date="2020" institute="ProQuest LLC" country="789 East Eisenhower Parkway, Ann Arbor, MI, USA">
        <title>Comparative Genomics and Chromosome Evolution.</title>
        <authorList>
            <person name="Mudd A.B."/>
        </authorList>
    </citation>
    <scope>NUCLEOTIDE SEQUENCE</scope>
    <source>
        <strain evidence="5">237g6f4</strain>
        <tissue evidence="5">Blood</tissue>
    </source>
</reference>
<comment type="caution">
    <text evidence="5">The sequence shown here is derived from an EMBL/GenBank/DDBJ whole genome shotgun (WGS) entry which is preliminary data.</text>
</comment>
<organism evidence="5 6">
    <name type="scientific">Engystomops pustulosus</name>
    <name type="common">Tungara frog</name>
    <name type="synonym">Physalaemus pustulosus</name>
    <dbReference type="NCBI Taxonomy" id="76066"/>
    <lineage>
        <taxon>Eukaryota</taxon>
        <taxon>Metazoa</taxon>
        <taxon>Chordata</taxon>
        <taxon>Craniata</taxon>
        <taxon>Vertebrata</taxon>
        <taxon>Euteleostomi</taxon>
        <taxon>Amphibia</taxon>
        <taxon>Batrachia</taxon>
        <taxon>Anura</taxon>
        <taxon>Neobatrachia</taxon>
        <taxon>Hyloidea</taxon>
        <taxon>Leptodactylidae</taxon>
        <taxon>Leiuperinae</taxon>
        <taxon>Engystomops</taxon>
    </lineage>
</organism>
<dbReference type="EMBL" id="WNYA01000011">
    <property type="protein sequence ID" value="KAG8551498.1"/>
    <property type="molecule type" value="Genomic_DNA"/>
</dbReference>
<accession>A0AAV6ZYR3</accession>
<dbReference type="PANTHER" id="PTHR10036">
    <property type="entry name" value="CD59 GLYCOPROTEIN"/>
    <property type="match status" value="1"/>
</dbReference>
<feature type="chain" id="PRO_5043967022" description="UPAR/Ly6 domain-containing protein" evidence="3">
    <location>
        <begin position="21"/>
        <end position="124"/>
    </location>
</feature>
<evidence type="ECO:0000256" key="1">
    <source>
        <dbReference type="ARBA" id="ARBA00022729"/>
    </source>
</evidence>
<evidence type="ECO:0000259" key="4">
    <source>
        <dbReference type="SMART" id="SM00134"/>
    </source>
</evidence>
<dbReference type="Pfam" id="PF00021">
    <property type="entry name" value="UPAR_LY6"/>
    <property type="match status" value="1"/>
</dbReference>
<keyword evidence="1 3" id="KW-0732">Signal</keyword>
<dbReference type="CDD" id="cd23553">
    <property type="entry name" value="TFP_LU_ECD_Ly6PGE"/>
    <property type="match status" value="1"/>
</dbReference>
<evidence type="ECO:0000256" key="3">
    <source>
        <dbReference type="SAM" id="SignalP"/>
    </source>
</evidence>
<dbReference type="AlphaFoldDB" id="A0AAV6ZYR3"/>